<accession>A0A2S5B5E7</accession>
<evidence type="ECO:0000313" key="3">
    <source>
        <dbReference type="EMBL" id="POY71997.1"/>
    </source>
</evidence>
<evidence type="ECO:0000313" key="4">
    <source>
        <dbReference type="Proteomes" id="UP000237144"/>
    </source>
</evidence>
<feature type="compositionally biased region" description="Polar residues" evidence="1">
    <location>
        <begin position="82"/>
        <end position="99"/>
    </location>
</feature>
<dbReference type="Proteomes" id="UP000237144">
    <property type="component" value="Unassembled WGS sequence"/>
</dbReference>
<evidence type="ECO:0000256" key="1">
    <source>
        <dbReference type="SAM" id="MobiDB-lite"/>
    </source>
</evidence>
<sequence length="107" mass="11575">MSSDEYMVLIGNAEECRRSSIPLVRIVDSFDVFHTGQGATGIMQRTSKQTLDTVFGTTNEDEIVEQILTKGQIKSSPAPHKWTSTNDQRSGGYQVSTGAASLGHGGR</sequence>
<dbReference type="Gene3D" id="3.30.1250.10">
    <property type="entry name" value="Ribosome maturation protein SBDS, N-terminal domain"/>
    <property type="match status" value="1"/>
</dbReference>
<feature type="domain" description="Ribosome maturation protein SDO1/SBDS N-terminal" evidence="2">
    <location>
        <begin position="16"/>
        <end position="76"/>
    </location>
</feature>
<gene>
    <name evidence="3" type="ORF">BMF94_5006</name>
</gene>
<evidence type="ECO:0000259" key="2">
    <source>
        <dbReference type="Pfam" id="PF01172"/>
    </source>
</evidence>
<keyword evidence="4" id="KW-1185">Reference proteome</keyword>
<protein>
    <recommendedName>
        <fullName evidence="2">Ribosome maturation protein SDO1/SBDS N-terminal domain-containing protein</fullName>
    </recommendedName>
</protein>
<comment type="caution">
    <text evidence="3">The sequence shown here is derived from an EMBL/GenBank/DDBJ whole genome shotgun (WGS) entry which is preliminary data.</text>
</comment>
<name>A0A2S5B5E7_9BASI</name>
<dbReference type="EMBL" id="PJQD01000063">
    <property type="protein sequence ID" value="POY71997.1"/>
    <property type="molecule type" value="Genomic_DNA"/>
</dbReference>
<dbReference type="OrthoDB" id="2567806at2759"/>
<dbReference type="SUPFAM" id="SSF89895">
    <property type="entry name" value="FYSH domain"/>
    <property type="match status" value="1"/>
</dbReference>
<feature type="region of interest" description="Disordered" evidence="1">
    <location>
        <begin position="71"/>
        <end position="107"/>
    </location>
</feature>
<dbReference type="AlphaFoldDB" id="A0A2S5B5E7"/>
<reference evidence="3 4" key="1">
    <citation type="journal article" date="2018" name="Front. Microbiol.">
        <title>Prospects for Fungal Bioremediation of Acidic Radioactive Waste Sites: Characterization and Genome Sequence of Rhodotorula taiwanensis MD1149.</title>
        <authorList>
            <person name="Tkavc R."/>
            <person name="Matrosova V.Y."/>
            <person name="Grichenko O.E."/>
            <person name="Gostincar C."/>
            <person name="Volpe R.P."/>
            <person name="Klimenkova P."/>
            <person name="Gaidamakova E.K."/>
            <person name="Zhou C.E."/>
            <person name="Stewart B.J."/>
            <person name="Lyman M.G."/>
            <person name="Malfatti S.A."/>
            <person name="Rubinfeld B."/>
            <person name="Courtot M."/>
            <person name="Singh J."/>
            <person name="Dalgard C.L."/>
            <person name="Hamilton T."/>
            <person name="Frey K.G."/>
            <person name="Gunde-Cimerman N."/>
            <person name="Dugan L."/>
            <person name="Daly M.J."/>
        </authorList>
    </citation>
    <scope>NUCLEOTIDE SEQUENCE [LARGE SCALE GENOMIC DNA]</scope>
    <source>
        <strain evidence="3 4">MD1149</strain>
    </source>
</reference>
<organism evidence="3 4">
    <name type="scientific">Rhodotorula taiwanensis</name>
    <dbReference type="NCBI Taxonomy" id="741276"/>
    <lineage>
        <taxon>Eukaryota</taxon>
        <taxon>Fungi</taxon>
        <taxon>Dikarya</taxon>
        <taxon>Basidiomycota</taxon>
        <taxon>Pucciniomycotina</taxon>
        <taxon>Microbotryomycetes</taxon>
        <taxon>Sporidiobolales</taxon>
        <taxon>Sporidiobolaceae</taxon>
        <taxon>Rhodotorula</taxon>
    </lineage>
</organism>
<dbReference type="InterPro" id="IPR036786">
    <property type="entry name" value="Ribosome_mat_SBDS_N_sf"/>
</dbReference>
<dbReference type="InterPro" id="IPR019783">
    <property type="entry name" value="SDO1/SBDS_N"/>
</dbReference>
<dbReference type="Pfam" id="PF01172">
    <property type="entry name" value="SBDS_N"/>
    <property type="match status" value="1"/>
</dbReference>
<dbReference type="STRING" id="741276.A0A2S5B5E7"/>
<proteinExistence type="predicted"/>